<protein>
    <submittedName>
        <fullName evidence="1">Uncharacterized protein</fullName>
    </submittedName>
</protein>
<accession>M2XJ48</accession>
<dbReference type="EMBL" id="KB446545">
    <property type="protein sequence ID" value="EME39482.1"/>
    <property type="molecule type" value="Genomic_DNA"/>
</dbReference>
<gene>
    <name evidence="1" type="ORF">DOTSEDRAFT_75221</name>
</gene>
<reference evidence="1 2" key="2">
    <citation type="journal article" date="2012" name="PLoS Pathog.">
        <title>Diverse lifestyles and strategies of plant pathogenesis encoded in the genomes of eighteen Dothideomycetes fungi.</title>
        <authorList>
            <person name="Ohm R.A."/>
            <person name="Feau N."/>
            <person name="Henrissat B."/>
            <person name="Schoch C.L."/>
            <person name="Horwitz B.A."/>
            <person name="Barry K.W."/>
            <person name="Condon B.J."/>
            <person name="Copeland A.C."/>
            <person name="Dhillon B."/>
            <person name="Glaser F."/>
            <person name="Hesse C.N."/>
            <person name="Kosti I."/>
            <person name="LaButti K."/>
            <person name="Lindquist E.A."/>
            <person name="Lucas S."/>
            <person name="Salamov A.A."/>
            <person name="Bradshaw R.E."/>
            <person name="Ciuffetti L."/>
            <person name="Hamelin R.C."/>
            <person name="Kema G.H.J."/>
            <person name="Lawrence C."/>
            <person name="Scott J.A."/>
            <person name="Spatafora J.W."/>
            <person name="Turgeon B.G."/>
            <person name="de Wit P.J.G.M."/>
            <person name="Zhong S."/>
            <person name="Goodwin S.B."/>
            <person name="Grigoriev I.V."/>
        </authorList>
    </citation>
    <scope>NUCLEOTIDE SEQUENCE [LARGE SCALE GENOMIC DNA]</scope>
    <source>
        <strain evidence="2">NZE10 / CBS 128990</strain>
    </source>
</reference>
<name>M2XJ48_DOTSN</name>
<evidence type="ECO:0000313" key="2">
    <source>
        <dbReference type="Proteomes" id="UP000016933"/>
    </source>
</evidence>
<dbReference type="HOGENOM" id="CLU_2440822_0_0_1"/>
<proteinExistence type="predicted"/>
<dbReference type="Proteomes" id="UP000016933">
    <property type="component" value="Unassembled WGS sequence"/>
</dbReference>
<dbReference type="AlphaFoldDB" id="M2XJ48"/>
<organism evidence="1 2">
    <name type="scientific">Dothistroma septosporum (strain NZE10 / CBS 128990)</name>
    <name type="common">Red band needle blight fungus</name>
    <name type="synonym">Mycosphaerella pini</name>
    <dbReference type="NCBI Taxonomy" id="675120"/>
    <lineage>
        <taxon>Eukaryota</taxon>
        <taxon>Fungi</taxon>
        <taxon>Dikarya</taxon>
        <taxon>Ascomycota</taxon>
        <taxon>Pezizomycotina</taxon>
        <taxon>Dothideomycetes</taxon>
        <taxon>Dothideomycetidae</taxon>
        <taxon>Mycosphaerellales</taxon>
        <taxon>Mycosphaerellaceae</taxon>
        <taxon>Dothistroma</taxon>
    </lineage>
</organism>
<sequence length="90" mass="9828">MAAHLSSKVLDNLATSGTQIEYVAHIDRAVLINGSKRQSMSCNRRMDLPSQACFNSSSWQNLTGSISSGIKRRTSRIYYLCFGGAAIPCN</sequence>
<evidence type="ECO:0000313" key="1">
    <source>
        <dbReference type="EMBL" id="EME39482.1"/>
    </source>
</evidence>
<reference evidence="2" key="1">
    <citation type="journal article" date="2012" name="PLoS Genet.">
        <title>The genomes of the fungal plant pathogens Cladosporium fulvum and Dothistroma septosporum reveal adaptation to different hosts and lifestyles but also signatures of common ancestry.</title>
        <authorList>
            <person name="de Wit P.J.G.M."/>
            <person name="van der Burgt A."/>
            <person name="Oekmen B."/>
            <person name="Stergiopoulos I."/>
            <person name="Abd-Elsalam K.A."/>
            <person name="Aerts A.L."/>
            <person name="Bahkali A.H."/>
            <person name="Beenen H.G."/>
            <person name="Chettri P."/>
            <person name="Cox M.P."/>
            <person name="Datema E."/>
            <person name="de Vries R.P."/>
            <person name="Dhillon B."/>
            <person name="Ganley A.R."/>
            <person name="Griffiths S.A."/>
            <person name="Guo Y."/>
            <person name="Hamelin R.C."/>
            <person name="Henrissat B."/>
            <person name="Kabir M.S."/>
            <person name="Jashni M.K."/>
            <person name="Kema G."/>
            <person name="Klaubauf S."/>
            <person name="Lapidus A."/>
            <person name="Levasseur A."/>
            <person name="Lindquist E."/>
            <person name="Mehrabi R."/>
            <person name="Ohm R.A."/>
            <person name="Owen T.J."/>
            <person name="Salamov A."/>
            <person name="Schwelm A."/>
            <person name="Schijlen E."/>
            <person name="Sun H."/>
            <person name="van den Burg H.A."/>
            <person name="van Ham R.C.H.J."/>
            <person name="Zhang S."/>
            <person name="Goodwin S.B."/>
            <person name="Grigoriev I.V."/>
            <person name="Collemare J."/>
            <person name="Bradshaw R.E."/>
        </authorList>
    </citation>
    <scope>NUCLEOTIDE SEQUENCE [LARGE SCALE GENOMIC DNA]</scope>
    <source>
        <strain evidence="2">NZE10 / CBS 128990</strain>
    </source>
</reference>
<keyword evidence="2" id="KW-1185">Reference proteome</keyword>